<proteinExistence type="predicted"/>
<feature type="compositionally biased region" description="Low complexity" evidence="1">
    <location>
        <begin position="43"/>
        <end position="90"/>
    </location>
</feature>
<accession>D0NHT3</accession>
<dbReference type="HOGENOM" id="CLU_2255441_0_0_1"/>
<name>D0NHT3_PHYIT</name>
<reference evidence="3" key="1">
    <citation type="journal article" date="2009" name="Nature">
        <title>Genome sequence and analysis of the Irish potato famine pathogen Phytophthora infestans.</title>
        <authorList>
            <consortium name="The Broad Institute Genome Sequencing Platform"/>
            <person name="Haas B.J."/>
            <person name="Kamoun S."/>
            <person name="Zody M.C."/>
            <person name="Jiang R.H."/>
            <person name="Handsaker R.E."/>
            <person name="Cano L.M."/>
            <person name="Grabherr M."/>
            <person name="Kodira C.D."/>
            <person name="Raffaele S."/>
            <person name="Torto-Alalibo T."/>
            <person name="Bozkurt T.O."/>
            <person name="Ah-Fong A.M."/>
            <person name="Alvarado L."/>
            <person name="Anderson V.L."/>
            <person name="Armstrong M.R."/>
            <person name="Avrova A."/>
            <person name="Baxter L."/>
            <person name="Beynon J."/>
            <person name="Boevink P.C."/>
            <person name="Bollmann S.R."/>
            <person name="Bos J.I."/>
            <person name="Bulone V."/>
            <person name="Cai G."/>
            <person name="Cakir C."/>
            <person name="Carrington J.C."/>
            <person name="Chawner M."/>
            <person name="Conti L."/>
            <person name="Costanzo S."/>
            <person name="Ewan R."/>
            <person name="Fahlgren N."/>
            <person name="Fischbach M.A."/>
            <person name="Fugelstad J."/>
            <person name="Gilroy E.M."/>
            <person name="Gnerre S."/>
            <person name="Green P.J."/>
            <person name="Grenville-Briggs L.J."/>
            <person name="Griffith J."/>
            <person name="Grunwald N.J."/>
            <person name="Horn K."/>
            <person name="Horner N.R."/>
            <person name="Hu C.H."/>
            <person name="Huitema E."/>
            <person name="Jeong D.H."/>
            <person name="Jones A.M."/>
            <person name="Jones J.D."/>
            <person name="Jones R.W."/>
            <person name="Karlsson E.K."/>
            <person name="Kunjeti S.G."/>
            <person name="Lamour K."/>
            <person name="Liu Z."/>
            <person name="Ma L."/>
            <person name="Maclean D."/>
            <person name="Chibucos M.C."/>
            <person name="McDonald H."/>
            <person name="McWalters J."/>
            <person name="Meijer H.J."/>
            <person name="Morgan W."/>
            <person name="Morris P.F."/>
            <person name="Munro C.A."/>
            <person name="O'Neill K."/>
            <person name="Ospina-Giraldo M."/>
            <person name="Pinzon A."/>
            <person name="Pritchard L."/>
            <person name="Ramsahoye B."/>
            <person name="Ren Q."/>
            <person name="Restrepo S."/>
            <person name="Roy S."/>
            <person name="Sadanandom A."/>
            <person name="Savidor A."/>
            <person name="Schornack S."/>
            <person name="Schwartz D.C."/>
            <person name="Schumann U.D."/>
            <person name="Schwessinger B."/>
            <person name="Seyer L."/>
            <person name="Sharpe T."/>
            <person name="Silvar C."/>
            <person name="Song J."/>
            <person name="Studholme D.J."/>
            <person name="Sykes S."/>
            <person name="Thines M."/>
            <person name="van de Vondervoort P.J."/>
            <person name="Phuntumart V."/>
            <person name="Wawra S."/>
            <person name="Weide R."/>
            <person name="Win J."/>
            <person name="Young C."/>
            <person name="Zhou S."/>
            <person name="Fry W."/>
            <person name="Meyers B.C."/>
            <person name="van West P."/>
            <person name="Ristaino J."/>
            <person name="Govers F."/>
            <person name="Birch P.R."/>
            <person name="Whisson S.C."/>
            <person name="Judelson H.S."/>
            <person name="Nusbaum C."/>
        </authorList>
    </citation>
    <scope>NUCLEOTIDE SEQUENCE [LARGE SCALE GENOMIC DNA]</scope>
    <source>
        <strain evidence="3">T30-4</strain>
    </source>
</reference>
<dbReference type="GeneID" id="9471019"/>
<feature type="region of interest" description="Disordered" evidence="1">
    <location>
        <begin position="1"/>
        <end position="104"/>
    </location>
</feature>
<dbReference type="AlphaFoldDB" id="D0NHT3"/>
<keyword evidence="3" id="KW-1185">Reference proteome</keyword>
<dbReference type="STRING" id="403677.D0NHT3"/>
<dbReference type="InParanoid" id="D0NHT3"/>
<dbReference type="EMBL" id="DS028138">
    <property type="protein sequence ID" value="EEY59008.1"/>
    <property type="molecule type" value="Genomic_DNA"/>
</dbReference>
<gene>
    <name evidence="2" type="ORF">PITG_12051</name>
</gene>
<evidence type="ECO:0000313" key="3">
    <source>
        <dbReference type="Proteomes" id="UP000006643"/>
    </source>
</evidence>
<sequence length="104" mass="11929">MTHPQHLQRYHQQQRQEQQERKESTQQPRDYIDVLLESAGLDETLPSQTSTTLPSESWHYPPSQNGQSNSGSTGSYSFMAQQQQGQHLQLSPTGELPHNPNLRF</sequence>
<dbReference type="KEGG" id="pif:PITG_12051"/>
<dbReference type="VEuPathDB" id="FungiDB:PITG_12051"/>
<feature type="compositionally biased region" description="Low complexity" evidence="1">
    <location>
        <begin position="1"/>
        <end position="16"/>
    </location>
</feature>
<organism evidence="2 3">
    <name type="scientific">Phytophthora infestans (strain T30-4)</name>
    <name type="common">Potato late blight agent</name>
    <dbReference type="NCBI Taxonomy" id="403677"/>
    <lineage>
        <taxon>Eukaryota</taxon>
        <taxon>Sar</taxon>
        <taxon>Stramenopiles</taxon>
        <taxon>Oomycota</taxon>
        <taxon>Peronosporomycetes</taxon>
        <taxon>Peronosporales</taxon>
        <taxon>Peronosporaceae</taxon>
        <taxon>Phytophthora</taxon>
    </lineage>
</organism>
<protein>
    <submittedName>
        <fullName evidence="2">Uncharacterized protein</fullName>
    </submittedName>
</protein>
<dbReference type="RefSeq" id="XP_002901481.1">
    <property type="nucleotide sequence ID" value="XM_002901435.1"/>
</dbReference>
<evidence type="ECO:0000313" key="2">
    <source>
        <dbReference type="EMBL" id="EEY59008.1"/>
    </source>
</evidence>
<dbReference type="eggNOG" id="KOG0627">
    <property type="taxonomic scope" value="Eukaryota"/>
</dbReference>
<dbReference type="Proteomes" id="UP000006643">
    <property type="component" value="Unassembled WGS sequence"/>
</dbReference>
<evidence type="ECO:0000256" key="1">
    <source>
        <dbReference type="SAM" id="MobiDB-lite"/>
    </source>
</evidence>